<dbReference type="InterPro" id="IPR027417">
    <property type="entry name" value="P-loop_NTPase"/>
</dbReference>
<sequence>MIGLRIQKFKISLNTSDGEYGFVCEFKSGLNIIRGNNSSGKSTLVNALIYSLGMEEILGGKGEKTLPYALKDYVENERKDKIKIVSSYVYLQVSNSKSDVVTLKRAINSSEKDTKLIEVIEGSYLTDPDEKYQVSPKYLHDKGSAQNTESGFFSFLERFVGLNLPSVPSSNGGEVKLYIRTIFSALLIEQKRGWTDYIANTPYYAIRDVRTKIVEFLLGLDVFENDRIKASLISNLTDIQSRWAEEKVKIRLLEEEHAVSVIGVKNTADDMFDSKLVGVAKDIDGSSINLNSYIVELVRKIEAIEESENRTKDDVSVELLETYKEPKELLDQLISMFDSINAEIRLSKLRLSEYLSAKSGIEQDLEKTELPKSLNNLVLSKAFILLVIAALPVINI</sequence>
<comment type="caution">
    <text evidence="1">The sequence shown here is derived from an EMBL/GenBank/DDBJ whole genome shotgun (WGS) entry which is preliminary data.</text>
</comment>
<keyword evidence="2" id="KW-1185">Reference proteome</keyword>
<dbReference type="RefSeq" id="WP_399846076.1">
    <property type="nucleotide sequence ID" value="NZ_JBITWC010000034.1"/>
</dbReference>
<reference evidence="1 2" key="1">
    <citation type="submission" date="2024-10" db="EMBL/GenBank/DDBJ databases">
        <title>The Natural Products Discovery Center: Release of the First 8490 Sequenced Strains for Exploring Actinobacteria Biosynthetic Diversity.</title>
        <authorList>
            <person name="Kalkreuter E."/>
            <person name="Kautsar S.A."/>
            <person name="Yang D."/>
            <person name="Bader C.D."/>
            <person name="Teijaro C.N."/>
            <person name="Fluegel L."/>
            <person name="Davis C.M."/>
            <person name="Simpson J.R."/>
            <person name="Lauterbach L."/>
            <person name="Steele A.D."/>
            <person name="Gui C."/>
            <person name="Meng S."/>
            <person name="Li G."/>
            <person name="Viehrig K."/>
            <person name="Ye F."/>
            <person name="Su P."/>
            <person name="Kiefer A.F."/>
            <person name="Nichols A."/>
            <person name="Cepeda A.J."/>
            <person name="Yan W."/>
            <person name="Fan B."/>
            <person name="Jiang Y."/>
            <person name="Adhikari A."/>
            <person name="Zheng C.-J."/>
            <person name="Schuster L."/>
            <person name="Cowan T.M."/>
            <person name="Smanski M.J."/>
            <person name="Chevrette M.G."/>
            <person name="De Carvalho L.P.S."/>
            <person name="Shen B."/>
        </authorList>
    </citation>
    <scope>NUCLEOTIDE SEQUENCE [LARGE SCALE GENOMIC DNA]</scope>
    <source>
        <strain evidence="1 2">NPDC077409</strain>
    </source>
</reference>
<organism evidence="1 2">
    <name type="scientific">Vreelandella lionensis</name>
    <dbReference type="NCBI Taxonomy" id="1144478"/>
    <lineage>
        <taxon>Bacteria</taxon>
        <taxon>Pseudomonadati</taxon>
        <taxon>Pseudomonadota</taxon>
        <taxon>Gammaproteobacteria</taxon>
        <taxon>Oceanospirillales</taxon>
        <taxon>Halomonadaceae</taxon>
        <taxon>Vreelandella</taxon>
    </lineage>
</organism>
<name>A0ABW8BWN8_9GAMM</name>
<proteinExistence type="predicted"/>
<dbReference type="Proteomes" id="UP001614338">
    <property type="component" value="Unassembled WGS sequence"/>
</dbReference>
<evidence type="ECO:0008006" key="3">
    <source>
        <dbReference type="Google" id="ProtNLM"/>
    </source>
</evidence>
<gene>
    <name evidence="1" type="ORF">ACIGG6_16750</name>
</gene>
<dbReference type="EMBL" id="JBITWC010000034">
    <property type="protein sequence ID" value="MFI8751637.1"/>
    <property type="molecule type" value="Genomic_DNA"/>
</dbReference>
<dbReference type="Gene3D" id="3.40.50.300">
    <property type="entry name" value="P-loop containing nucleotide triphosphate hydrolases"/>
    <property type="match status" value="1"/>
</dbReference>
<protein>
    <recommendedName>
        <fullName evidence="3">Rad50/SbcC-type AAA domain-containing protein</fullName>
    </recommendedName>
</protein>
<accession>A0ABW8BWN8</accession>
<evidence type="ECO:0000313" key="1">
    <source>
        <dbReference type="EMBL" id="MFI8751637.1"/>
    </source>
</evidence>
<evidence type="ECO:0000313" key="2">
    <source>
        <dbReference type="Proteomes" id="UP001614338"/>
    </source>
</evidence>
<dbReference type="SUPFAM" id="SSF52540">
    <property type="entry name" value="P-loop containing nucleoside triphosphate hydrolases"/>
    <property type="match status" value="1"/>
</dbReference>